<evidence type="ECO:0000313" key="1">
    <source>
        <dbReference type="EMBL" id="GAA3539978.1"/>
    </source>
</evidence>
<reference evidence="2" key="1">
    <citation type="journal article" date="2019" name="Int. J. Syst. Evol. Microbiol.">
        <title>The Global Catalogue of Microorganisms (GCM) 10K type strain sequencing project: providing services to taxonomists for standard genome sequencing and annotation.</title>
        <authorList>
            <consortium name="The Broad Institute Genomics Platform"/>
            <consortium name="The Broad Institute Genome Sequencing Center for Infectious Disease"/>
            <person name="Wu L."/>
            <person name="Ma J."/>
        </authorList>
    </citation>
    <scope>NUCLEOTIDE SEQUENCE [LARGE SCALE GENOMIC DNA]</scope>
    <source>
        <strain evidence="2">JCM 17326</strain>
    </source>
</reference>
<protein>
    <submittedName>
        <fullName evidence="1">Uncharacterized protein</fullName>
    </submittedName>
</protein>
<gene>
    <name evidence="1" type="ORF">GCM10022419_020040</name>
</gene>
<sequence>MPLTRQFAPLTRPVLWNGVLDASQTRMGLHALRRPARPPDISPACSWPPTMSACSVCPQVVQEKSAWLSRLFPSTTPQAGAGQVCEVYGAGTLAMTVPVQRALDRNAISNPYQPLSRIALFRPDFAARPLRRNAPGRPGSGLGRAALVMFAVCRSSRTTTP</sequence>
<name>A0ABP6VUH0_9ACTN</name>
<comment type="caution">
    <text evidence="1">The sequence shown here is derived from an EMBL/GenBank/DDBJ whole genome shotgun (WGS) entry which is preliminary data.</text>
</comment>
<dbReference type="EMBL" id="BAABDQ010000003">
    <property type="protein sequence ID" value="GAA3539978.1"/>
    <property type="molecule type" value="Genomic_DNA"/>
</dbReference>
<keyword evidence="2" id="KW-1185">Reference proteome</keyword>
<organism evidence="1 2">
    <name type="scientific">Nonomuraea rosea</name>
    <dbReference type="NCBI Taxonomy" id="638574"/>
    <lineage>
        <taxon>Bacteria</taxon>
        <taxon>Bacillati</taxon>
        <taxon>Actinomycetota</taxon>
        <taxon>Actinomycetes</taxon>
        <taxon>Streptosporangiales</taxon>
        <taxon>Streptosporangiaceae</taxon>
        <taxon>Nonomuraea</taxon>
    </lineage>
</organism>
<accession>A0ABP6VUH0</accession>
<dbReference type="Proteomes" id="UP001500630">
    <property type="component" value="Unassembled WGS sequence"/>
</dbReference>
<evidence type="ECO:0000313" key="2">
    <source>
        <dbReference type="Proteomes" id="UP001500630"/>
    </source>
</evidence>
<proteinExistence type="predicted"/>